<dbReference type="InterPro" id="IPR011990">
    <property type="entry name" value="TPR-like_helical_dom_sf"/>
</dbReference>
<evidence type="ECO:0000313" key="2">
    <source>
        <dbReference type="EMBL" id="WNM23253.1"/>
    </source>
</evidence>
<protein>
    <recommendedName>
        <fullName evidence="4">Tetratricopeptide repeat-containing protein</fullName>
    </recommendedName>
</protein>
<feature type="region of interest" description="Disordered" evidence="1">
    <location>
        <begin position="218"/>
        <end position="272"/>
    </location>
</feature>
<evidence type="ECO:0008006" key="4">
    <source>
        <dbReference type="Google" id="ProtNLM"/>
    </source>
</evidence>
<dbReference type="EMBL" id="CP134879">
    <property type="protein sequence ID" value="WNM23253.1"/>
    <property type="molecule type" value="Genomic_DNA"/>
</dbReference>
<feature type="compositionally biased region" description="Acidic residues" evidence="1">
    <location>
        <begin position="250"/>
        <end position="272"/>
    </location>
</feature>
<dbReference type="Proteomes" id="UP001304125">
    <property type="component" value="Chromosome"/>
</dbReference>
<evidence type="ECO:0000313" key="3">
    <source>
        <dbReference type="Proteomes" id="UP001304125"/>
    </source>
</evidence>
<sequence length="272" mass="29865">MPEIPDEVTIGQLDRDVRERLRTLSKDNAEDVGRHLVMAGRLLDFDPETAYKHAQIAAQRAGRVDVVREAAALTAYATGRYAEALRELRTVRRLNGSNEHLPLMADCERGLGRPERALDVAREDGAKALTPEAKVELEIVVAGARMDLGEGEAALVHLGRLTPVDEAQRLRIVGARAEVLRSLGRAEEAAALEAEIPEVEEPTDPFRDDVILYDTAELWVDDDVDDDPEDASEERGDALEQGVPWPHDLDVEDAPPDEDSAPLSDGGDEEDK</sequence>
<accession>A0AA96F3E4</accession>
<keyword evidence="3" id="KW-1185">Reference proteome</keyword>
<gene>
    <name evidence="2" type="ORF">RN606_07700</name>
</gene>
<proteinExistence type="predicted"/>
<feature type="compositionally biased region" description="Acidic residues" evidence="1">
    <location>
        <begin position="219"/>
        <end position="232"/>
    </location>
</feature>
<organism evidence="2 3">
    <name type="scientific">Demequina capsici</name>
    <dbReference type="NCBI Taxonomy" id="3075620"/>
    <lineage>
        <taxon>Bacteria</taxon>
        <taxon>Bacillati</taxon>
        <taxon>Actinomycetota</taxon>
        <taxon>Actinomycetes</taxon>
        <taxon>Micrococcales</taxon>
        <taxon>Demequinaceae</taxon>
        <taxon>Demequina</taxon>
    </lineage>
</organism>
<dbReference type="RefSeq" id="WP_313496025.1">
    <property type="nucleotide sequence ID" value="NZ_CP134879.1"/>
</dbReference>
<name>A0AA96F3E4_9MICO</name>
<evidence type="ECO:0000256" key="1">
    <source>
        <dbReference type="SAM" id="MobiDB-lite"/>
    </source>
</evidence>
<reference evidence="2 3" key="1">
    <citation type="submission" date="2023-09" db="EMBL/GenBank/DDBJ databases">
        <title>Demequina sp. a novel bacteria isolated from Capsicum annuum.</title>
        <authorList>
            <person name="Humaira Z."/>
            <person name="Lee J."/>
            <person name="Cho D."/>
        </authorList>
    </citation>
    <scope>NUCLEOTIDE SEQUENCE [LARGE SCALE GENOMIC DNA]</scope>
    <source>
        <strain evidence="2 3">OYTSA14</strain>
    </source>
</reference>
<dbReference type="Gene3D" id="1.25.40.10">
    <property type="entry name" value="Tetratricopeptide repeat domain"/>
    <property type="match status" value="1"/>
</dbReference>
<dbReference type="AlphaFoldDB" id="A0AA96F3E4"/>